<evidence type="ECO:0000313" key="2">
    <source>
        <dbReference type="Proteomes" id="UP000078512"/>
    </source>
</evidence>
<keyword evidence="2" id="KW-1185">Reference proteome</keyword>
<evidence type="ECO:0000313" key="1">
    <source>
        <dbReference type="EMBL" id="OAQ24683.1"/>
    </source>
</evidence>
<dbReference type="OrthoDB" id="2449389at2759"/>
<protein>
    <submittedName>
        <fullName evidence="1">Uncharacterized protein</fullName>
    </submittedName>
</protein>
<sequence>MSRSCKLLSDGGKHPLANFVRHQTAETIRGGFEQPGNNSNKEQFISTMSESTATQIDLETEEDVDVGSDVQPYCDEALTWDIKATALASLNQLSTRKVGDIDLLSKFNNFKQLQTQSWFLLSLDRIVDVFPGSALSLSLSIEKTALASIVGVDSTRYGGLSY</sequence>
<reference evidence="1 2" key="1">
    <citation type="submission" date="2016-05" db="EMBL/GenBank/DDBJ databases">
        <title>Genome sequencing reveals origins of a unique bacterial endosymbiosis in the earliest lineages of terrestrial Fungi.</title>
        <authorList>
            <consortium name="DOE Joint Genome Institute"/>
            <person name="Uehling J."/>
            <person name="Gryganskyi A."/>
            <person name="Hameed K."/>
            <person name="Tschaplinski T."/>
            <person name="Misztal P."/>
            <person name="Wu S."/>
            <person name="Desiro A."/>
            <person name="Vande Pol N."/>
            <person name="Du Z.-Y."/>
            <person name="Zienkiewicz A."/>
            <person name="Zienkiewicz K."/>
            <person name="Morin E."/>
            <person name="Tisserant E."/>
            <person name="Splivallo R."/>
            <person name="Hainaut M."/>
            <person name="Henrissat B."/>
            <person name="Ohm R."/>
            <person name="Kuo A."/>
            <person name="Yan J."/>
            <person name="Lipzen A."/>
            <person name="Nolan M."/>
            <person name="Labutti K."/>
            <person name="Barry K."/>
            <person name="Goldstein A."/>
            <person name="Labbe J."/>
            <person name="Schadt C."/>
            <person name="Tuskan G."/>
            <person name="Grigoriev I."/>
            <person name="Martin F."/>
            <person name="Vilgalys R."/>
            <person name="Bonito G."/>
        </authorList>
    </citation>
    <scope>NUCLEOTIDE SEQUENCE [LARGE SCALE GENOMIC DNA]</scope>
    <source>
        <strain evidence="1 2">AG-77</strain>
    </source>
</reference>
<dbReference type="AlphaFoldDB" id="A0A197JI73"/>
<dbReference type="Proteomes" id="UP000078512">
    <property type="component" value="Unassembled WGS sequence"/>
</dbReference>
<gene>
    <name evidence="1" type="ORF">K457DRAFT_129580</name>
</gene>
<dbReference type="EMBL" id="KV442089">
    <property type="protein sequence ID" value="OAQ24683.1"/>
    <property type="molecule type" value="Genomic_DNA"/>
</dbReference>
<accession>A0A197JI73</accession>
<proteinExistence type="predicted"/>
<organism evidence="1 2">
    <name type="scientific">Linnemannia elongata AG-77</name>
    <dbReference type="NCBI Taxonomy" id="1314771"/>
    <lineage>
        <taxon>Eukaryota</taxon>
        <taxon>Fungi</taxon>
        <taxon>Fungi incertae sedis</taxon>
        <taxon>Mucoromycota</taxon>
        <taxon>Mortierellomycotina</taxon>
        <taxon>Mortierellomycetes</taxon>
        <taxon>Mortierellales</taxon>
        <taxon>Mortierellaceae</taxon>
        <taxon>Linnemannia</taxon>
    </lineage>
</organism>
<name>A0A197JI73_9FUNG</name>